<dbReference type="EMBL" id="BKCJ011163346">
    <property type="protein sequence ID" value="GFC96982.1"/>
    <property type="molecule type" value="Genomic_DNA"/>
</dbReference>
<feature type="chain" id="PRO_5025384392" evidence="1">
    <location>
        <begin position="21"/>
        <end position="52"/>
    </location>
</feature>
<evidence type="ECO:0000256" key="1">
    <source>
        <dbReference type="SAM" id="SignalP"/>
    </source>
</evidence>
<comment type="caution">
    <text evidence="2">The sequence shown here is derived from an EMBL/GenBank/DDBJ whole genome shotgun (WGS) entry which is preliminary data.</text>
</comment>
<accession>A0A699SHB6</accession>
<dbReference type="AlphaFoldDB" id="A0A699SHB6"/>
<organism evidence="2">
    <name type="scientific">Tanacetum cinerariifolium</name>
    <name type="common">Dalmatian daisy</name>
    <name type="synonym">Chrysanthemum cinerariifolium</name>
    <dbReference type="NCBI Taxonomy" id="118510"/>
    <lineage>
        <taxon>Eukaryota</taxon>
        <taxon>Viridiplantae</taxon>
        <taxon>Streptophyta</taxon>
        <taxon>Embryophyta</taxon>
        <taxon>Tracheophyta</taxon>
        <taxon>Spermatophyta</taxon>
        <taxon>Magnoliopsida</taxon>
        <taxon>eudicotyledons</taxon>
        <taxon>Gunneridae</taxon>
        <taxon>Pentapetalae</taxon>
        <taxon>asterids</taxon>
        <taxon>campanulids</taxon>
        <taxon>Asterales</taxon>
        <taxon>Asteraceae</taxon>
        <taxon>Asteroideae</taxon>
        <taxon>Anthemideae</taxon>
        <taxon>Anthemidinae</taxon>
        <taxon>Tanacetum</taxon>
    </lineage>
</organism>
<protein>
    <submittedName>
        <fullName evidence="2">Uncharacterized protein</fullName>
    </submittedName>
</protein>
<feature type="signal peptide" evidence="1">
    <location>
        <begin position="1"/>
        <end position="20"/>
    </location>
</feature>
<feature type="non-terminal residue" evidence="2">
    <location>
        <position position="1"/>
    </location>
</feature>
<reference evidence="2" key="1">
    <citation type="journal article" date="2019" name="Sci. Rep.">
        <title>Draft genome of Tanacetum cinerariifolium, the natural source of mosquito coil.</title>
        <authorList>
            <person name="Yamashiro T."/>
            <person name="Shiraishi A."/>
            <person name="Satake H."/>
            <person name="Nakayama K."/>
        </authorList>
    </citation>
    <scope>NUCLEOTIDE SEQUENCE</scope>
</reference>
<proteinExistence type="predicted"/>
<evidence type="ECO:0000313" key="2">
    <source>
        <dbReference type="EMBL" id="GFC96982.1"/>
    </source>
</evidence>
<name>A0A699SHB6_TANCI</name>
<gene>
    <name evidence="2" type="ORF">Tci_868952</name>
</gene>
<keyword evidence="1" id="KW-0732">Signal</keyword>
<sequence length="52" mass="5676">QNAVVTNVCRFGMLLAAAMARQAFSACSHCRHMHGESLFLYAVPRVFYGNAG</sequence>